<reference evidence="2" key="1">
    <citation type="submission" date="2021-03" db="EMBL/GenBank/DDBJ databases">
        <authorList>
            <consortium name="Genoscope - CEA"/>
            <person name="William W."/>
        </authorList>
    </citation>
    <scope>NUCLEOTIDE SEQUENCE</scope>
    <source>
        <strain evidence="2">Doubled-haploid Pahang</strain>
    </source>
</reference>
<organism evidence="2">
    <name type="scientific">Musa acuminata subsp. malaccensis</name>
    <name type="common">Wild banana</name>
    <name type="synonym">Musa malaccensis</name>
    <dbReference type="NCBI Taxonomy" id="214687"/>
    <lineage>
        <taxon>Eukaryota</taxon>
        <taxon>Viridiplantae</taxon>
        <taxon>Streptophyta</taxon>
        <taxon>Embryophyta</taxon>
        <taxon>Tracheophyta</taxon>
        <taxon>Spermatophyta</taxon>
        <taxon>Magnoliopsida</taxon>
        <taxon>Liliopsida</taxon>
        <taxon>Zingiberales</taxon>
        <taxon>Musaceae</taxon>
        <taxon>Musa</taxon>
    </lineage>
</organism>
<name>A0A8D7ACS4_MUSAM</name>
<dbReference type="PANTHER" id="PTHR33322">
    <property type="entry name" value="BAG DOMAIN CONTAINING PROTEIN, EXPRESSED"/>
    <property type="match status" value="1"/>
</dbReference>
<keyword evidence="1" id="KW-0143">Chaperone</keyword>
<dbReference type="EMBL" id="HG996471">
    <property type="protein sequence ID" value="CAG1846367.1"/>
    <property type="molecule type" value="Genomic_DNA"/>
</dbReference>
<dbReference type="PANTHER" id="PTHR33322:SF16">
    <property type="entry name" value="BAG FAMILY MOLECULAR CHAPERONE REGULATOR 6"/>
    <property type="match status" value="1"/>
</dbReference>
<evidence type="ECO:0000313" key="2">
    <source>
        <dbReference type="EMBL" id="CAG1846367.1"/>
    </source>
</evidence>
<proteinExistence type="predicted"/>
<protein>
    <submittedName>
        <fullName evidence="2">(wild Malaysian banana) hypothetical protein</fullName>
    </submittedName>
</protein>
<gene>
    <name evidence="2" type="ORF">GSMUA_161610.1</name>
</gene>
<accession>A0A8D7ACS4</accession>
<dbReference type="AlphaFoldDB" id="A0A8D7ACS4"/>
<evidence type="ECO:0000256" key="1">
    <source>
        <dbReference type="ARBA" id="ARBA00023186"/>
    </source>
</evidence>
<dbReference type="InterPro" id="IPR040400">
    <property type="entry name" value="BAG5/6/7/8"/>
</dbReference>
<sequence>MNLLLQLDTIQALLQSVGDLRKSVARELTILQEKLDSLGSPVVMGHEKMKLKHPSHTVSDCGATSVTDPSVTTHLVPENHKEIVFMKEQLASAMGDAIESHAVGKEQSFGLEDAIKIVASTSQEVLEAAPSTSADEVAKLETDKHLECQGTNSFLKQMRDELSGSKAGISEKIDVELEKPIMHLVEGEATKVASEESKLSFRTTNPESVWRVEPTAAVCIKETVSQGDEVDTKLEDLQVPELQNPDLVEKTVGDTDDLRIVTEVPCFEHAVPITGVTDNGNAQMPS</sequence>